<dbReference type="RefSeq" id="WP_009480971.1">
    <property type="nucleotide sequence ID" value="NZ_BAFE01000003.1"/>
</dbReference>
<dbReference type="PROSITE" id="PS50893">
    <property type="entry name" value="ABC_TRANSPORTER_2"/>
    <property type="match status" value="1"/>
</dbReference>
<dbReference type="GO" id="GO:0005524">
    <property type="term" value="F:ATP binding"/>
    <property type="evidence" value="ECO:0007669"/>
    <property type="project" value="UniProtKB-KW"/>
</dbReference>
<dbReference type="GO" id="GO:0016887">
    <property type="term" value="F:ATP hydrolysis activity"/>
    <property type="evidence" value="ECO:0007669"/>
    <property type="project" value="InterPro"/>
</dbReference>
<gene>
    <name evidence="4" type="ORF">MOPEL_003_00970</name>
</gene>
<name>H5UMW5_9MICO</name>
<evidence type="ECO:0000259" key="3">
    <source>
        <dbReference type="PROSITE" id="PS50893"/>
    </source>
</evidence>
<evidence type="ECO:0000256" key="1">
    <source>
        <dbReference type="ARBA" id="ARBA00022741"/>
    </source>
</evidence>
<reference evidence="4 5" key="1">
    <citation type="submission" date="2012-02" db="EMBL/GenBank/DDBJ databases">
        <title>Whole genome shotgun sequence of Mobilicoccus pelagius NBRC 104925.</title>
        <authorList>
            <person name="Yoshida Y."/>
            <person name="Hosoyama A."/>
            <person name="Tsuchikane K."/>
            <person name="Katsumata H."/>
            <person name="Yamazaki S."/>
            <person name="Fujita N."/>
        </authorList>
    </citation>
    <scope>NUCLEOTIDE SEQUENCE [LARGE SCALE GENOMIC DNA]</scope>
    <source>
        <strain evidence="4 5">NBRC 104925</strain>
    </source>
</reference>
<dbReference type="STRING" id="1089455.MOPEL_003_00970"/>
<proteinExistence type="predicted"/>
<accession>H5UMW5</accession>
<dbReference type="SUPFAM" id="SSF52540">
    <property type="entry name" value="P-loop containing nucleoside triphosphate hydrolases"/>
    <property type="match status" value="1"/>
</dbReference>
<keyword evidence="2 4" id="KW-0067">ATP-binding</keyword>
<comment type="caution">
    <text evidence="4">The sequence shown here is derived from an EMBL/GenBank/DDBJ whole genome shotgun (WGS) entry which is preliminary data.</text>
</comment>
<dbReference type="OrthoDB" id="5296765at2"/>
<dbReference type="PANTHER" id="PTHR42794">
    <property type="entry name" value="HEMIN IMPORT ATP-BINDING PROTEIN HMUV"/>
    <property type="match status" value="1"/>
</dbReference>
<feature type="domain" description="ABC transporter" evidence="3">
    <location>
        <begin position="3"/>
        <end position="234"/>
    </location>
</feature>
<evidence type="ECO:0000313" key="4">
    <source>
        <dbReference type="EMBL" id="GAB47073.1"/>
    </source>
</evidence>
<dbReference type="AlphaFoldDB" id="H5UMW5"/>
<protein>
    <submittedName>
        <fullName evidence="4">Putative iron-siderophore ABC transporter ATP-binding protein</fullName>
    </submittedName>
</protein>
<evidence type="ECO:0000313" key="5">
    <source>
        <dbReference type="Proteomes" id="UP000004367"/>
    </source>
</evidence>
<evidence type="ECO:0000256" key="2">
    <source>
        <dbReference type="ARBA" id="ARBA00022840"/>
    </source>
</evidence>
<dbReference type="Proteomes" id="UP000004367">
    <property type="component" value="Unassembled WGS sequence"/>
</dbReference>
<dbReference type="PANTHER" id="PTHR42794:SF2">
    <property type="entry name" value="ABC TRANSPORTER ATP-BINDING PROTEIN"/>
    <property type="match status" value="1"/>
</dbReference>
<dbReference type="InterPro" id="IPR027417">
    <property type="entry name" value="P-loop_NTPase"/>
</dbReference>
<sequence length="253" mass="26936">MRIALTDVAYSYGSHRALDGVSLPPSGGVVGVLGPNGSGKSTLMKVVAGILPGSGRVEVTDGDRPVTGRRLRSILGYVPQDPPGDVALSVLEAVLVGLRRRSAWRTSRAEVDQAMACLDELGIAHLADRYLGDLSGGQRQLAGLAQMTVRRPSVMLLDEPTSALDLHHQVKVLGFVRERTHSLGGVTLMPMHDLNLAARYCDRLLVMRDGRTVCVGSPEEVLTPETLATTYRVEARVLSDGGVPVVTPHGFSA</sequence>
<dbReference type="eggNOG" id="COG1120">
    <property type="taxonomic scope" value="Bacteria"/>
</dbReference>
<dbReference type="EMBL" id="BAFE01000003">
    <property type="protein sequence ID" value="GAB47073.1"/>
    <property type="molecule type" value="Genomic_DNA"/>
</dbReference>
<keyword evidence="5" id="KW-1185">Reference proteome</keyword>
<dbReference type="Pfam" id="PF00005">
    <property type="entry name" value="ABC_tran"/>
    <property type="match status" value="1"/>
</dbReference>
<dbReference type="CDD" id="cd03214">
    <property type="entry name" value="ABC_Iron-Siderophores_B12_Hemin"/>
    <property type="match status" value="1"/>
</dbReference>
<dbReference type="Gene3D" id="3.40.50.300">
    <property type="entry name" value="P-loop containing nucleotide triphosphate hydrolases"/>
    <property type="match status" value="1"/>
</dbReference>
<dbReference type="PROSITE" id="PS00211">
    <property type="entry name" value="ABC_TRANSPORTER_1"/>
    <property type="match status" value="1"/>
</dbReference>
<keyword evidence="1" id="KW-0547">Nucleotide-binding</keyword>
<dbReference type="InterPro" id="IPR003593">
    <property type="entry name" value="AAA+_ATPase"/>
</dbReference>
<dbReference type="InterPro" id="IPR003439">
    <property type="entry name" value="ABC_transporter-like_ATP-bd"/>
</dbReference>
<dbReference type="InterPro" id="IPR017871">
    <property type="entry name" value="ABC_transporter-like_CS"/>
</dbReference>
<organism evidence="4 5">
    <name type="scientific">Mobilicoccus pelagius NBRC 104925</name>
    <dbReference type="NCBI Taxonomy" id="1089455"/>
    <lineage>
        <taxon>Bacteria</taxon>
        <taxon>Bacillati</taxon>
        <taxon>Actinomycetota</taxon>
        <taxon>Actinomycetes</taxon>
        <taxon>Micrococcales</taxon>
        <taxon>Dermatophilaceae</taxon>
        <taxon>Mobilicoccus</taxon>
    </lineage>
</organism>
<dbReference type="SMART" id="SM00382">
    <property type="entry name" value="AAA"/>
    <property type="match status" value="1"/>
</dbReference>